<proteinExistence type="predicted"/>
<accession>A0AAD7JNS9</accession>
<comment type="caution">
    <text evidence="2">The sequence shown here is derived from an EMBL/GenBank/DDBJ whole genome shotgun (WGS) entry which is preliminary data.</text>
</comment>
<evidence type="ECO:0000259" key="1">
    <source>
        <dbReference type="Pfam" id="PF12937"/>
    </source>
</evidence>
<feature type="domain" description="F-box" evidence="1">
    <location>
        <begin position="117"/>
        <end position="176"/>
    </location>
</feature>
<dbReference type="Proteomes" id="UP001215280">
    <property type="component" value="Unassembled WGS sequence"/>
</dbReference>
<dbReference type="Pfam" id="PF12937">
    <property type="entry name" value="F-box-like"/>
    <property type="match status" value="1"/>
</dbReference>
<sequence length="247" mass="27711">MAFSLNVLLDNSISTFSPPDTRLKFMNDIDMALRYVERARSIIKAANRSPVQLALKLFRSRPATNAGESMRVLDEHSVVVALARDAVSGRDLLSFRHSELLLLQRALRTRRNSLAPISKLPTEVLSPILGLCPTIDVDGPHFQTGNFILGMKTAHVCRRWHEIATKSPHFWAHIVLSRPRWALEMLHRSRAAPLIQVGVTIAAPDAKTVAARDLVLGHLHRIRELHLHLPSEVRSNPNRTPYSCARS</sequence>
<dbReference type="SUPFAM" id="SSF81383">
    <property type="entry name" value="F-box domain"/>
    <property type="match status" value="1"/>
</dbReference>
<name>A0AAD7JNS9_9AGAR</name>
<reference evidence="2" key="1">
    <citation type="submission" date="2023-03" db="EMBL/GenBank/DDBJ databases">
        <title>Massive genome expansion in bonnet fungi (Mycena s.s.) driven by repeated elements and novel gene families across ecological guilds.</title>
        <authorList>
            <consortium name="Lawrence Berkeley National Laboratory"/>
            <person name="Harder C.B."/>
            <person name="Miyauchi S."/>
            <person name="Viragh M."/>
            <person name="Kuo A."/>
            <person name="Thoen E."/>
            <person name="Andreopoulos B."/>
            <person name="Lu D."/>
            <person name="Skrede I."/>
            <person name="Drula E."/>
            <person name="Henrissat B."/>
            <person name="Morin E."/>
            <person name="Kohler A."/>
            <person name="Barry K."/>
            <person name="LaButti K."/>
            <person name="Morin E."/>
            <person name="Salamov A."/>
            <person name="Lipzen A."/>
            <person name="Mereny Z."/>
            <person name="Hegedus B."/>
            <person name="Baldrian P."/>
            <person name="Stursova M."/>
            <person name="Weitz H."/>
            <person name="Taylor A."/>
            <person name="Grigoriev I.V."/>
            <person name="Nagy L.G."/>
            <person name="Martin F."/>
            <person name="Kauserud H."/>
        </authorList>
    </citation>
    <scope>NUCLEOTIDE SEQUENCE</scope>
    <source>
        <strain evidence="2">CBHHK188m</strain>
    </source>
</reference>
<keyword evidence="3" id="KW-1185">Reference proteome</keyword>
<evidence type="ECO:0000313" key="3">
    <source>
        <dbReference type="Proteomes" id="UP001215280"/>
    </source>
</evidence>
<gene>
    <name evidence="2" type="ORF">DFH07DRAFT_351919</name>
</gene>
<dbReference type="AlphaFoldDB" id="A0AAD7JNS9"/>
<dbReference type="InterPro" id="IPR001810">
    <property type="entry name" value="F-box_dom"/>
</dbReference>
<organism evidence="2 3">
    <name type="scientific">Mycena maculata</name>
    <dbReference type="NCBI Taxonomy" id="230809"/>
    <lineage>
        <taxon>Eukaryota</taxon>
        <taxon>Fungi</taxon>
        <taxon>Dikarya</taxon>
        <taxon>Basidiomycota</taxon>
        <taxon>Agaricomycotina</taxon>
        <taxon>Agaricomycetes</taxon>
        <taxon>Agaricomycetidae</taxon>
        <taxon>Agaricales</taxon>
        <taxon>Marasmiineae</taxon>
        <taxon>Mycenaceae</taxon>
        <taxon>Mycena</taxon>
    </lineage>
</organism>
<dbReference type="EMBL" id="JARJLG010000033">
    <property type="protein sequence ID" value="KAJ7766338.1"/>
    <property type="molecule type" value="Genomic_DNA"/>
</dbReference>
<evidence type="ECO:0000313" key="2">
    <source>
        <dbReference type="EMBL" id="KAJ7766338.1"/>
    </source>
</evidence>
<dbReference type="InterPro" id="IPR036047">
    <property type="entry name" value="F-box-like_dom_sf"/>
</dbReference>
<dbReference type="Gene3D" id="1.20.1280.50">
    <property type="match status" value="1"/>
</dbReference>
<protein>
    <recommendedName>
        <fullName evidence="1">F-box domain-containing protein</fullName>
    </recommendedName>
</protein>